<gene>
    <name evidence="1" type="ORF">IIU_06726</name>
</gene>
<feature type="non-terminal residue" evidence="1">
    <location>
        <position position="26"/>
    </location>
</feature>
<proteinExistence type="predicted"/>
<evidence type="ECO:0000313" key="1">
    <source>
        <dbReference type="EMBL" id="EOO24446.1"/>
    </source>
</evidence>
<protein>
    <submittedName>
        <fullName evidence="1">Uncharacterized protein</fullName>
    </submittedName>
</protein>
<sequence>MIYQIWKKKNKLAHHVWHLDETYIKV</sequence>
<comment type="caution">
    <text evidence="1">The sequence shown here is derived from an EMBL/GenBank/DDBJ whole genome shotgun (WGS) entry which is preliminary data.</text>
</comment>
<accession>A0A9W5PJS7</accession>
<dbReference type="Proteomes" id="UP000014018">
    <property type="component" value="Unassembled WGS sequence"/>
</dbReference>
<evidence type="ECO:0000313" key="2">
    <source>
        <dbReference type="Proteomes" id="UP000014018"/>
    </source>
</evidence>
<name>A0A9W5PJS7_BACCE</name>
<dbReference type="AlphaFoldDB" id="A0A9W5PJS7"/>
<dbReference type="EMBL" id="AHFB01000167">
    <property type="protein sequence ID" value="EOO24446.1"/>
    <property type="molecule type" value="Genomic_DNA"/>
</dbReference>
<organism evidence="1 2">
    <name type="scientific">Bacillus cereus VD133</name>
    <dbReference type="NCBI Taxonomy" id="1053233"/>
    <lineage>
        <taxon>Bacteria</taxon>
        <taxon>Bacillati</taxon>
        <taxon>Bacillota</taxon>
        <taxon>Bacilli</taxon>
        <taxon>Bacillales</taxon>
        <taxon>Bacillaceae</taxon>
        <taxon>Bacillus</taxon>
        <taxon>Bacillus cereus group</taxon>
    </lineage>
</organism>
<reference evidence="1 2" key="1">
    <citation type="submission" date="2012-12" db="EMBL/GenBank/DDBJ databases">
        <title>The Genome Sequence of Bacillus cereus VD133.</title>
        <authorList>
            <consortium name="The Broad Institute Genome Sequencing Platform"/>
            <consortium name="The Broad Institute Genome Sequencing Center for Infectious Disease"/>
            <person name="Feldgarden M."/>
            <person name="Van der Auwera G.A."/>
            <person name="Mahillon J."/>
            <person name="Duprez V."/>
            <person name="Timmery S."/>
            <person name="Mattelet C."/>
            <person name="Dierick K."/>
            <person name="Sun M."/>
            <person name="Yu Z."/>
            <person name="Zhu L."/>
            <person name="Hu X."/>
            <person name="Shank E.B."/>
            <person name="Swiecicka I."/>
            <person name="Hansen B.M."/>
            <person name="Andrup L."/>
            <person name="Walker B."/>
            <person name="Young S.K."/>
            <person name="Zeng Q."/>
            <person name="Gargeya S."/>
            <person name="Fitzgerald M."/>
            <person name="Haas B."/>
            <person name="Abouelleil A."/>
            <person name="Alvarado L."/>
            <person name="Arachchi H.M."/>
            <person name="Berlin A.M."/>
            <person name="Chapman S.B."/>
            <person name="Dewar J."/>
            <person name="Goldberg J."/>
            <person name="Griggs A."/>
            <person name="Gujja S."/>
            <person name="Hansen M."/>
            <person name="Howarth C."/>
            <person name="Imamovic A."/>
            <person name="Larimer J."/>
            <person name="McCowan C."/>
            <person name="Murphy C."/>
            <person name="Neiman D."/>
            <person name="Pearson M."/>
            <person name="Priest M."/>
            <person name="Roberts A."/>
            <person name="Saif S."/>
            <person name="Shea T."/>
            <person name="Sisk P."/>
            <person name="Sykes S."/>
            <person name="Wortman J."/>
            <person name="Nusbaum C."/>
            <person name="Birren B."/>
        </authorList>
    </citation>
    <scope>NUCLEOTIDE SEQUENCE [LARGE SCALE GENOMIC DNA]</scope>
    <source>
        <strain evidence="1 2">VD133</strain>
    </source>
</reference>